<reference evidence="1 2" key="1">
    <citation type="submission" date="2018-01" db="EMBL/GenBank/DDBJ databases">
        <title>Whole genome sequencing of Histamine producing bacteria.</title>
        <authorList>
            <person name="Butler K."/>
        </authorList>
    </citation>
    <scope>NUCLEOTIDE SEQUENCE [LARGE SCALE GENOMIC DNA]</scope>
    <source>
        <strain evidence="1 2">DSM 100436</strain>
    </source>
</reference>
<proteinExistence type="predicted"/>
<gene>
    <name evidence="1" type="ORF">C9I98_24230</name>
</gene>
<dbReference type="AlphaFoldDB" id="A0A2T3NBM9"/>
<sequence length="112" mass="12893">MSVFDLIAENQIQDWNRRKANGEVDESRTIKPQERSSFESHLFKSVVGCYEKAAEFPEGHHQRRALEQRAEDLRVQLLVGLEQKGMRITAQSMSKELQLKHQAILSNKLTTA</sequence>
<keyword evidence="2" id="KW-1185">Reference proteome</keyword>
<dbReference type="EMBL" id="PYMA01000024">
    <property type="protein sequence ID" value="PSW11360.1"/>
    <property type="molecule type" value="Genomic_DNA"/>
</dbReference>
<accession>A0A2T3NBM9</accession>
<organism evidence="1 2">
    <name type="scientific">Photobacterium sanctipauli</name>
    <dbReference type="NCBI Taxonomy" id="1342794"/>
    <lineage>
        <taxon>Bacteria</taxon>
        <taxon>Pseudomonadati</taxon>
        <taxon>Pseudomonadota</taxon>
        <taxon>Gammaproteobacteria</taxon>
        <taxon>Vibrionales</taxon>
        <taxon>Vibrionaceae</taxon>
        <taxon>Photobacterium</taxon>
    </lineage>
</organism>
<dbReference type="Proteomes" id="UP000241771">
    <property type="component" value="Unassembled WGS sequence"/>
</dbReference>
<evidence type="ECO:0000313" key="1">
    <source>
        <dbReference type="EMBL" id="PSW11360.1"/>
    </source>
</evidence>
<evidence type="ECO:0000313" key="2">
    <source>
        <dbReference type="Proteomes" id="UP000241771"/>
    </source>
</evidence>
<protein>
    <submittedName>
        <fullName evidence="1">Uncharacterized protein</fullName>
    </submittedName>
</protein>
<name>A0A2T3NBM9_9GAMM</name>
<comment type="caution">
    <text evidence="1">The sequence shown here is derived from an EMBL/GenBank/DDBJ whole genome shotgun (WGS) entry which is preliminary data.</text>
</comment>
<dbReference type="OrthoDB" id="5828210at2"/>
<dbReference type="RefSeq" id="WP_036823369.1">
    <property type="nucleotide sequence ID" value="NZ_JGVO01000460.1"/>
</dbReference>